<dbReference type="Proteomes" id="UP000095751">
    <property type="component" value="Unassembled WGS sequence"/>
</dbReference>
<evidence type="ECO:0000256" key="2">
    <source>
        <dbReference type="SAM" id="Phobius"/>
    </source>
</evidence>
<reference evidence="3 4" key="1">
    <citation type="submission" date="2016-09" db="EMBL/GenBank/DDBJ databases">
        <title>Extensive genetic diversity and differential bi-allelic expression allows diatom success in the polar Southern Ocean.</title>
        <authorList>
            <consortium name="DOE Joint Genome Institute"/>
            <person name="Mock T."/>
            <person name="Otillar R.P."/>
            <person name="Strauss J."/>
            <person name="Dupont C."/>
            <person name="Frickenhaus S."/>
            <person name="Maumus F."/>
            <person name="Mcmullan M."/>
            <person name="Sanges R."/>
            <person name="Schmutz J."/>
            <person name="Toseland A."/>
            <person name="Valas R."/>
            <person name="Veluchamy A."/>
            <person name="Ward B.J."/>
            <person name="Allen A."/>
            <person name="Barry K."/>
            <person name="Falciatore A."/>
            <person name="Ferrante M."/>
            <person name="Fortunato A.E."/>
            <person name="Gloeckner G."/>
            <person name="Gruber A."/>
            <person name="Hipkin R."/>
            <person name="Janech M."/>
            <person name="Kroth P."/>
            <person name="Leese F."/>
            <person name="Lindquist E."/>
            <person name="Lyon B.R."/>
            <person name="Martin J."/>
            <person name="Mayer C."/>
            <person name="Parker M."/>
            <person name="Quesneville H."/>
            <person name="Raymond J."/>
            <person name="Uhlig C."/>
            <person name="Valentin K.U."/>
            <person name="Worden A.Z."/>
            <person name="Armbrust E.V."/>
            <person name="Bowler C."/>
            <person name="Green B."/>
            <person name="Moulton V."/>
            <person name="Van Oosterhout C."/>
            <person name="Grigoriev I."/>
        </authorList>
    </citation>
    <scope>NUCLEOTIDE SEQUENCE [LARGE SCALE GENOMIC DNA]</scope>
    <source>
        <strain evidence="3 4">CCMP1102</strain>
    </source>
</reference>
<feature type="transmembrane region" description="Helical" evidence="2">
    <location>
        <begin position="316"/>
        <end position="336"/>
    </location>
</feature>
<evidence type="ECO:0000256" key="1">
    <source>
        <dbReference type="SAM" id="MobiDB-lite"/>
    </source>
</evidence>
<protein>
    <submittedName>
        <fullName evidence="3">Uncharacterized protein</fullName>
    </submittedName>
</protein>
<evidence type="ECO:0000313" key="3">
    <source>
        <dbReference type="EMBL" id="OEU22652.1"/>
    </source>
</evidence>
<dbReference type="EMBL" id="KV784353">
    <property type="protein sequence ID" value="OEU22652.1"/>
    <property type="molecule type" value="Genomic_DNA"/>
</dbReference>
<keyword evidence="2" id="KW-1133">Transmembrane helix</keyword>
<feature type="region of interest" description="Disordered" evidence="1">
    <location>
        <begin position="235"/>
        <end position="297"/>
    </location>
</feature>
<accession>A0A1E7FWW9</accession>
<name>A0A1E7FWW9_9STRA</name>
<dbReference type="InParanoid" id="A0A1E7FWW9"/>
<feature type="compositionally biased region" description="Low complexity" evidence="1">
    <location>
        <begin position="242"/>
        <end position="270"/>
    </location>
</feature>
<organism evidence="3 4">
    <name type="scientific">Fragilariopsis cylindrus CCMP1102</name>
    <dbReference type="NCBI Taxonomy" id="635003"/>
    <lineage>
        <taxon>Eukaryota</taxon>
        <taxon>Sar</taxon>
        <taxon>Stramenopiles</taxon>
        <taxon>Ochrophyta</taxon>
        <taxon>Bacillariophyta</taxon>
        <taxon>Bacillariophyceae</taxon>
        <taxon>Bacillariophycidae</taxon>
        <taxon>Bacillariales</taxon>
        <taxon>Bacillariaceae</taxon>
        <taxon>Fragilariopsis</taxon>
    </lineage>
</organism>
<keyword evidence="4" id="KW-1185">Reference proteome</keyword>
<feature type="compositionally biased region" description="Low complexity" evidence="1">
    <location>
        <begin position="278"/>
        <end position="291"/>
    </location>
</feature>
<dbReference type="KEGG" id="fcy:FRACYDRAFT_232810"/>
<dbReference type="OrthoDB" id="48790at2759"/>
<dbReference type="AlphaFoldDB" id="A0A1E7FWW9"/>
<keyword evidence="2" id="KW-0812">Transmembrane</keyword>
<proteinExistence type="predicted"/>
<sequence length="377" mass="41166">MSSSPVTQLLTAGACFSYDEAGGETFQACALQPLECARNKFQLFHSSLWLTSNDPMRAAECALQENIKIIPAMGRCDAEGERFICTSHRTGCRFSATFQEYDSDCRVVYDYSKTNLVFDKSYFPRCLVQDTWDTIAFCVWQFNECPSDKYGFAVADDFGALGKPNCQCDQVKVGACISSINSNTNENEGSSYFCAVSKEVCDTEDNYSYLNALQVESQLNVTCKLCDTLPFADTQGKTGGNMPSTPTMTPPAMIQPTTTPRPSQTRIINPTTPPSRPSPTRITPTSPTPSSQLTGAGDDVLVRNEKKSSLTSGQTAGVVIGTLAILLLMVGVYTKVTSSQQWCTRNEKEIIEEAPQGANSLAIDRTDPEERSMASIQ</sequence>
<evidence type="ECO:0000313" key="4">
    <source>
        <dbReference type="Proteomes" id="UP000095751"/>
    </source>
</evidence>
<keyword evidence="2" id="KW-0472">Membrane</keyword>
<gene>
    <name evidence="3" type="ORF">FRACYDRAFT_232810</name>
</gene>